<proteinExistence type="inferred from homology"/>
<feature type="domain" description="RNA-binding S4" evidence="4">
    <location>
        <begin position="6"/>
        <end position="71"/>
    </location>
</feature>
<organism evidence="5 6">
    <name type="scientific">Paenibacillus whitsoniae</name>
    <dbReference type="NCBI Taxonomy" id="2496558"/>
    <lineage>
        <taxon>Bacteria</taxon>
        <taxon>Bacillati</taxon>
        <taxon>Bacillota</taxon>
        <taxon>Bacilli</taxon>
        <taxon>Bacillales</taxon>
        <taxon>Paenibacillaceae</taxon>
        <taxon>Paenibacillus</taxon>
    </lineage>
</organism>
<keyword evidence="6" id="KW-1185">Reference proteome</keyword>
<name>A0A3S0A4X2_9BACL</name>
<comment type="similarity">
    <text evidence="2">Belongs to the TlyA family.</text>
</comment>
<evidence type="ECO:0000313" key="6">
    <source>
        <dbReference type="Proteomes" id="UP000276128"/>
    </source>
</evidence>
<dbReference type="InterPro" id="IPR036986">
    <property type="entry name" value="S4_RNA-bd_sf"/>
</dbReference>
<dbReference type="Gene3D" id="3.40.50.150">
    <property type="entry name" value="Vaccinia Virus protein VP39"/>
    <property type="match status" value="1"/>
</dbReference>
<dbReference type="AlphaFoldDB" id="A0A3S0A4X2"/>
<evidence type="ECO:0000256" key="2">
    <source>
        <dbReference type="ARBA" id="ARBA00029460"/>
    </source>
</evidence>
<dbReference type="InterPro" id="IPR002942">
    <property type="entry name" value="S4_RNA-bd"/>
</dbReference>
<keyword evidence="1 3" id="KW-0694">RNA-binding</keyword>
<dbReference type="OrthoDB" id="9784736at2"/>
<dbReference type="PROSITE" id="PS50889">
    <property type="entry name" value="S4"/>
    <property type="match status" value="1"/>
</dbReference>
<protein>
    <submittedName>
        <fullName evidence="5">TlyA family RNA methyltransferase</fullName>
    </submittedName>
</protein>
<dbReference type="PIRSF" id="PIRSF005578">
    <property type="entry name" value="TlyA"/>
    <property type="match status" value="1"/>
</dbReference>
<dbReference type="Pfam" id="PF01479">
    <property type="entry name" value="S4"/>
    <property type="match status" value="1"/>
</dbReference>
<dbReference type="GO" id="GO:0008168">
    <property type="term" value="F:methyltransferase activity"/>
    <property type="evidence" value="ECO:0007669"/>
    <property type="project" value="UniProtKB-KW"/>
</dbReference>
<dbReference type="CDD" id="cd00165">
    <property type="entry name" value="S4"/>
    <property type="match status" value="1"/>
</dbReference>
<dbReference type="NCBIfam" id="TIGR00478">
    <property type="entry name" value="tly"/>
    <property type="match status" value="1"/>
</dbReference>
<evidence type="ECO:0000256" key="1">
    <source>
        <dbReference type="ARBA" id="ARBA00022884"/>
    </source>
</evidence>
<dbReference type="InterPro" id="IPR002877">
    <property type="entry name" value="RNA_MeTrfase_FtsJ_dom"/>
</dbReference>
<dbReference type="RefSeq" id="WP_126141197.1">
    <property type="nucleotide sequence ID" value="NZ_RXHU01000027.1"/>
</dbReference>
<dbReference type="GO" id="GO:0032259">
    <property type="term" value="P:methylation"/>
    <property type="evidence" value="ECO:0007669"/>
    <property type="project" value="UniProtKB-KW"/>
</dbReference>
<evidence type="ECO:0000256" key="3">
    <source>
        <dbReference type="PROSITE-ProRule" id="PRU00182"/>
    </source>
</evidence>
<dbReference type="PANTHER" id="PTHR32319:SF0">
    <property type="entry name" value="BACTERIAL HEMOLYSIN-LIKE PROTEIN"/>
    <property type="match status" value="1"/>
</dbReference>
<dbReference type="InterPro" id="IPR004538">
    <property type="entry name" value="Hemolysin_A/TlyA"/>
</dbReference>
<evidence type="ECO:0000313" key="5">
    <source>
        <dbReference type="EMBL" id="RTE09702.1"/>
    </source>
</evidence>
<comment type="caution">
    <text evidence="5">The sequence shown here is derived from an EMBL/GenBank/DDBJ whole genome shotgun (WGS) entry which is preliminary data.</text>
</comment>
<gene>
    <name evidence="5" type="ORF">EJQ19_10660</name>
</gene>
<dbReference type="Pfam" id="PF01728">
    <property type="entry name" value="FtsJ"/>
    <property type="match status" value="1"/>
</dbReference>
<dbReference type="Proteomes" id="UP000276128">
    <property type="component" value="Unassembled WGS sequence"/>
</dbReference>
<sequence>MSSDKERLDVLLLEQGYFESREKAKAAIMAGLVFADEEPADKPGMKISRKAALKVKGAIHPYVSRGGLKLEKALKQFGIDVAGAVMLDIGASTGGFTDCALQHGASLVYAVDVGYNQLDWSLRNDERVRVMERTNFRYTTAEDLGGPRPNFASIDVSFISLRIILPPLKEILQQQGQVVALIKPQFEAGREKVGKSGVVRDTDVHIDVLRTILSFAEELGFRLKGLTYSPITGGEGNIEFLAYWAGNSEEESLAATTDLNVIIAETVKESQKLHGK</sequence>
<dbReference type="InterPro" id="IPR047048">
    <property type="entry name" value="TlyA"/>
</dbReference>
<dbReference type="SMART" id="SM00363">
    <property type="entry name" value="S4"/>
    <property type="match status" value="1"/>
</dbReference>
<dbReference type="GO" id="GO:0003723">
    <property type="term" value="F:RNA binding"/>
    <property type="evidence" value="ECO:0007669"/>
    <property type="project" value="UniProtKB-KW"/>
</dbReference>
<dbReference type="PANTHER" id="PTHR32319">
    <property type="entry name" value="BACTERIAL HEMOLYSIN-LIKE PROTEIN"/>
    <property type="match status" value="1"/>
</dbReference>
<dbReference type="SUPFAM" id="SSF53335">
    <property type="entry name" value="S-adenosyl-L-methionine-dependent methyltransferases"/>
    <property type="match status" value="1"/>
</dbReference>
<dbReference type="InterPro" id="IPR029063">
    <property type="entry name" value="SAM-dependent_MTases_sf"/>
</dbReference>
<keyword evidence="5" id="KW-0489">Methyltransferase</keyword>
<keyword evidence="5" id="KW-0808">Transferase</keyword>
<reference evidence="5 6" key="1">
    <citation type="submission" date="2018-12" db="EMBL/GenBank/DDBJ databases">
        <title>Bacillus ochoae sp. nov., Paenibacillus whitsoniae sp. nov., Paenibacillus spiritus sp. nov. Isolated from the Mars Exploration Rover during spacecraft assembly.</title>
        <authorList>
            <person name="Seuylemezian A."/>
            <person name="Vaishampayan P."/>
        </authorList>
    </citation>
    <scope>NUCLEOTIDE SEQUENCE [LARGE SCALE GENOMIC DNA]</scope>
    <source>
        <strain evidence="5 6">MER 54</strain>
    </source>
</reference>
<dbReference type="SUPFAM" id="SSF55174">
    <property type="entry name" value="Alpha-L RNA-binding motif"/>
    <property type="match status" value="1"/>
</dbReference>
<dbReference type="Gene3D" id="3.10.290.10">
    <property type="entry name" value="RNA-binding S4 domain"/>
    <property type="match status" value="1"/>
</dbReference>
<dbReference type="EMBL" id="RXHU01000027">
    <property type="protein sequence ID" value="RTE09702.1"/>
    <property type="molecule type" value="Genomic_DNA"/>
</dbReference>
<evidence type="ECO:0000259" key="4">
    <source>
        <dbReference type="SMART" id="SM00363"/>
    </source>
</evidence>
<accession>A0A3S0A4X2</accession>